<keyword evidence="2" id="KW-0560">Oxidoreductase</keyword>
<dbReference type="GO" id="GO:0015979">
    <property type="term" value="P:photosynthesis"/>
    <property type="evidence" value="ECO:0007669"/>
    <property type="project" value="InterPro"/>
</dbReference>
<protein>
    <submittedName>
        <fullName evidence="2">Divinyl protochlorophyllide a 8-vinyl-reductase</fullName>
        <ecNumber evidence="2">1.-.-.-</ecNumber>
    </submittedName>
</protein>
<reference evidence="2 3" key="1">
    <citation type="submission" date="2020-08" db="EMBL/GenBank/DDBJ databases">
        <title>Genome sequencing of Purple Non-Sulfur Bacteria from various extreme environments.</title>
        <authorList>
            <person name="Mayer M."/>
        </authorList>
    </citation>
    <scope>NUCLEOTIDE SEQUENCE [LARGE SCALE GENOMIC DNA]</scope>
    <source>
        <strain evidence="2 3">2761</strain>
    </source>
</reference>
<gene>
    <name evidence="2" type="ORF">GGD90_003526</name>
</gene>
<evidence type="ECO:0000313" key="2">
    <source>
        <dbReference type="EMBL" id="MBB4249122.1"/>
    </source>
</evidence>
<evidence type="ECO:0000313" key="3">
    <source>
        <dbReference type="Proteomes" id="UP000587070"/>
    </source>
</evidence>
<evidence type="ECO:0000259" key="1">
    <source>
        <dbReference type="SMART" id="SM00989"/>
    </source>
</evidence>
<proteinExistence type="predicted"/>
<dbReference type="PANTHER" id="PTHR35090">
    <property type="entry name" value="DNA-DIRECTED RNA POLYMERASE SUBUNIT I"/>
    <property type="match status" value="1"/>
</dbReference>
<accession>A0A840GL18</accession>
<keyword evidence="3" id="KW-1185">Reference proteome</keyword>
<feature type="domain" description="4-vinyl reductase 4VR" evidence="1">
    <location>
        <begin position="143"/>
        <end position="204"/>
    </location>
</feature>
<dbReference type="EC" id="1.-.-.-" evidence="2"/>
<dbReference type="SUPFAM" id="SSF111126">
    <property type="entry name" value="Ligand-binding domain in the NO signalling and Golgi transport"/>
    <property type="match status" value="1"/>
</dbReference>
<dbReference type="PANTHER" id="PTHR35090:SF1">
    <property type="entry name" value="SLR0144 PROTEIN"/>
    <property type="match status" value="1"/>
</dbReference>
<dbReference type="SMART" id="SM00989">
    <property type="entry name" value="V4R"/>
    <property type="match status" value="1"/>
</dbReference>
<dbReference type="EMBL" id="JACIGE010000019">
    <property type="protein sequence ID" value="MBB4249122.1"/>
    <property type="molecule type" value="Genomic_DNA"/>
</dbReference>
<organism evidence="2 3">
    <name type="scientific">Rhodocyclus tenuis</name>
    <name type="common">Rhodospirillum tenue</name>
    <dbReference type="NCBI Taxonomy" id="1066"/>
    <lineage>
        <taxon>Bacteria</taxon>
        <taxon>Pseudomonadati</taxon>
        <taxon>Pseudomonadota</taxon>
        <taxon>Betaproteobacteria</taxon>
        <taxon>Rhodocyclales</taxon>
        <taxon>Rhodocyclaceae</taxon>
        <taxon>Rhodocyclus</taxon>
    </lineage>
</organism>
<sequence length="204" mass="21689">MTDPHPSAHAGRIGPNAIIRMGEALDAACGRATTETLFGEAGLAECLATLPTAMVDEAWVTQLHTTLRAHLAPDLLARIGRDAGRRTGDYLLAHRIPRPAQRVLRVTPAPLAARILVKAIGQHAWTFTGSGAFSAEFGSAEAPLLLTIADGPVCQGAHTDHPVCDFYAGTFARIFSELVSARTSVEEIRCQAQGAPACVFALRW</sequence>
<name>A0A840GL18_RHOTE</name>
<dbReference type="InterPro" id="IPR004096">
    <property type="entry name" value="V4R"/>
</dbReference>
<comment type="caution">
    <text evidence="2">The sequence shown here is derived from an EMBL/GenBank/DDBJ whole genome shotgun (WGS) entry which is preliminary data.</text>
</comment>
<dbReference type="Gene3D" id="3.30.1380.20">
    <property type="entry name" value="Trafficking protein particle complex subunit 3"/>
    <property type="match status" value="1"/>
</dbReference>
<dbReference type="GO" id="GO:0030494">
    <property type="term" value="P:bacteriochlorophyll biosynthetic process"/>
    <property type="evidence" value="ECO:0007669"/>
    <property type="project" value="InterPro"/>
</dbReference>
<dbReference type="AlphaFoldDB" id="A0A840GL18"/>
<dbReference type="RefSeq" id="WP_153114716.1">
    <property type="nucleotide sequence ID" value="NZ_JACIGE010000019.1"/>
</dbReference>
<dbReference type="NCBIfam" id="TIGR02019">
    <property type="entry name" value="BchJ"/>
    <property type="match status" value="1"/>
</dbReference>
<dbReference type="Proteomes" id="UP000587070">
    <property type="component" value="Unassembled WGS sequence"/>
</dbReference>
<dbReference type="Pfam" id="PF02830">
    <property type="entry name" value="V4R"/>
    <property type="match status" value="1"/>
</dbReference>
<dbReference type="OrthoDB" id="2080515at2"/>
<dbReference type="InterPro" id="IPR010249">
    <property type="entry name" value="BchJ"/>
</dbReference>
<dbReference type="GO" id="GO:0016491">
    <property type="term" value="F:oxidoreductase activity"/>
    <property type="evidence" value="ECO:0007669"/>
    <property type="project" value="UniProtKB-KW"/>
</dbReference>
<dbReference type="InterPro" id="IPR024096">
    <property type="entry name" value="NO_sig/Golgi_transp_ligand-bd"/>
</dbReference>